<reference evidence="2 3" key="1">
    <citation type="submission" date="2019-08" db="EMBL/GenBank/DDBJ databases">
        <authorList>
            <person name="Khan S.A."/>
            <person name="Jeon C.O."/>
            <person name="Jeong S.E."/>
        </authorList>
    </citation>
    <scope>NUCLEOTIDE SEQUENCE [LARGE SCALE GENOMIC DNA]</scope>
    <source>
        <strain evidence="3">IMCC1728</strain>
    </source>
</reference>
<gene>
    <name evidence="2" type="ORF">FSC37_20940</name>
</gene>
<dbReference type="Proteomes" id="UP000321832">
    <property type="component" value="Unassembled WGS sequence"/>
</dbReference>
<evidence type="ECO:0000313" key="3">
    <source>
        <dbReference type="Proteomes" id="UP000321832"/>
    </source>
</evidence>
<dbReference type="AlphaFoldDB" id="A0A5C6U6B0"/>
<comment type="caution">
    <text evidence="2">The sequence shown here is derived from an EMBL/GenBank/DDBJ whole genome shotgun (WGS) entry which is preliminary data.</text>
</comment>
<keyword evidence="3" id="KW-1185">Reference proteome</keyword>
<dbReference type="EMBL" id="VOPW01000001">
    <property type="protein sequence ID" value="TXC67268.1"/>
    <property type="molecule type" value="Genomic_DNA"/>
</dbReference>
<evidence type="ECO:0000256" key="1">
    <source>
        <dbReference type="SAM" id="MobiDB-lite"/>
    </source>
</evidence>
<organism evidence="2 3">
    <name type="scientific">Piscinibacter aquaticus</name>
    <dbReference type="NCBI Taxonomy" id="392597"/>
    <lineage>
        <taxon>Bacteria</taxon>
        <taxon>Pseudomonadati</taxon>
        <taxon>Pseudomonadota</taxon>
        <taxon>Betaproteobacteria</taxon>
        <taxon>Burkholderiales</taxon>
        <taxon>Sphaerotilaceae</taxon>
        <taxon>Piscinibacter</taxon>
    </lineage>
</organism>
<feature type="compositionally biased region" description="Low complexity" evidence="1">
    <location>
        <begin position="8"/>
        <end position="22"/>
    </location>
</feature>
<evidence type="ECO:0000313" key="2">
    <source>
        <dbReference type="EMBL" id="TXC67268.1"/>
    </source>
</evidence>
<proteinExistence type="predicted"/>
<protein>
    <submittedName>
        <fullName evidence="2">Uncharacterized protein</fullName>
    </submittedName>
</protein>
<name>A0A5C6U6B0_9BURK</name>
<sequence length="93" mass="10214">MRLHRLGQQVVQTPAAPAASQPLNEPELSAQRVQLVGRVRVQAQGLQGVVVDFRQQTRGGQQLALGRVEHAQHTLTEEVGDQLFRVERARGAS</sequence>
<accession>A0A5C6U6B0</accession>
<feature type="region of interest" description="Disordered" evidence="1">
    <location>
        <begin position="1"/>
        <end position="25"/>
    </location>
</feature>